<dbReference type="GO" id="GO:0032259">
    <property type="term" value="P:methylation"/>
    <property type="evidence" value="ECO:0007669"/>
    <property type="project" value="UniProtKB-KW"/>
</dbReference>
<dbReference type="Pfam" id="PF11799">
    <property type="entry name" value="IMS_C"/>
    <property type="match status" value="1"/>
</dbReference>
<organism evidence="3 4">
    <name type="scientific">Grylomicrobium aquisgranensis</name>
    <dbReference type="NCBI Taxonomy" id="2926318"/>
    <lineage>
        <taxon>Bacteria</taxon>
        <taxon>Bacillati</taxon>
        <taxon>Bacillota</taxon>
        <taxon>Erysipelotrichia</taxon>
        <taxon>Erysipelotrichales</taxon>
        <taxon>Erysipelotrichaceae</taxon>
        <taxon>Grylomicrobium</taxon>
    </lineage>
</organism>
<dbReference type="Gene3D" id="3.30.70.270">
    <property type="match status" value="1"/>
</dbReference>
<dbReference type="GO" id="GO:0003684">
    <property type="term" value="F:damaged DNA binding"/>
    <property type="evidence" value="ECO:0007669"/>
    <property type="project" value="InterPro"/>
</dbReference>
<dbReference type="InterPro" id="IPR043128">
    <property type="entry name" value="Rev_trsase/Diguanyl_cyclase"/>
</dbReference>
<dbReference type="Pfam" id="PF00817">
    <property type="entry name" value="IMS"/>
    <property type="match status" value="1"/>
</dbReference>
<comment type="caution">
    <text evidence="3">The sequence shown here is derived from an EMBL/GenBank/DDBJ whole genome shotgun (WGS) entry which is preliminary data.</text>
</comment>
<sequence>MSERVYIAIDLKSFYASVECRKRGLDPLRTNLVVADVSRTDKTICLAVSPALKSFGIPGRPRLYEVKQDVAAINRKRRMAIHGAPFHGVSTDMIELQKDPYLKLGFIAAKPHMAHYIEISTKIYDIYLKYISMDDIHVYSIDEVFMDATDYLEAMHLSARQLAVKMIHDVLNETGITATAGIGTNLFLCKCAMDIVAKHIPADKDGVRIACLDEMSFRRTLWTHKPLTDFWRVGHGIARRLEANGMYTMGDVARCSLGKKGEFFNEDLLYSMFGINAELLIDHAWGYEPCTMADIKGYAPSANSLGAGQVLMEPYSYEKAGLIVKEMSDSLALDLTEKHLVTYELFLSIGYDASSVHDDDFDGAVSTDWYGRKVPSSAHGSVRLDYRTNSAAMLRKAFFSLYEKITNPSLKVRRVNLTALNIVDESKAGKVVKNEQTSLFDSAREEHDDAAWKRAMEKERKAQEAILKVRQKYGKNAVVKGMDLEEGATGRQRNAQIGGHKA</sequence>
<dbReference type="InterPro" id="IPR050116">
    <property type="entry name" value="DNA_polymerase-Y"/>
</dbReference>
<dbReference type="RefSeq" id="WP_370595887.1">
    <property type="nucleotide sequence ID" value="NZ_JALBUR010000009.1"/>
</dbReference>
<dbReference type="GO" id="GO:0006281">
    <property type="term" value="P:DNA repair"/>
    <property type="evidence" value="ECO:0007669"/>
    <property type="project" value="InterPro"/>
</dbReference>
<dbReference type="InterPro" id="IPR001126">
    <property type="entry name" value="UmuC"/>
</dbReference>
<protein>
    <submittedName>
        <fullName evidence="3">DNA methylase</fullName>
    </submittedName>
</protein>
<evidence type="ECO:0000313" key="3">
    <source>
        <dbReference type="EMBL" id="MDX8419472.1"/>
    </source>
</evidence>
<gene>
    <name evidence="3" type="ORF">MOZ60_05110</name>
</gene>
<keyword evidence="4" id="KW-1185">Reference proteome</keyword>
<dbReference type="PANTHER" id="PTHR11076">
    <property type="entry name" value="DNA REPAIR POLYMERASE UMUC / TRANSFERASE FAMILY MEMBER"/>
    <property type="match status" value="1"/>
</dbReference>
<dbReference type="Proteomes" id="UP001286174">
    <property type="component" value="Unassembled WGS sequence"/>
</dbReference>
<dbReference type="GO" id="GO:0008168">
    <property type="term" value="F:methyltransferase activity"/>
    <property type="evidence" value="ECO:0007669"/>
    <property type="project" value="UniProtKB-KW"/>
</dbReference>
<evidence type="ECO:0000259" key="2">
    <source>
        <dbReference type="PROSITE" id="PS50173"/>
    </source>
</evidence>
<dbReference type="AlphaFoldDB" id="A0AB35U1B4"/>
<dbReference type="SUPFAM" id="SSF56672">
    <property type="entry name" value="DNA/RNA polymerases"/>
    <property type="match status" value="1"/>
</dbReference>
<dbReference type="GO" id="GO:0003887">
    <property type="term" value="F:DNA-directed DNA polymerase activity"/>
    <property type="evidence" value="ECO:0007669"/>
    <property type="project" value="TreeGrafter"/>
</dbReference>
<dbReference type="GO" id="GO:0009432">
    <property type="term" value="P:SOS response"/>
    <property type="evidence" value="ECO:0007669"/>
    <property type="project" value="TreeGrafter"/>
</dbReference>
<evidence type="ECO:0000313" key="4">
    <source>
        <dbReference type="Proteomes" id="UP001286174"/>
    </source>
</evidence>
<dbReference type="GO" id="GO:0042276">
    <property type="term" value="P:error-prone translesion synthesis"/>
    <property type="evidence" value="ECO:0007669"/>
    <property type="project" value="TreeGrafter"/>
</dbReference>
<dbReference type="InterPro" id="IPR043502">
    <property type="entry name" value="DNA/RNA_pol_sf"/>
</dbReference>
<accession>A0AB35U1B4</accession>
<reference evidence="3 4" key="1">
    <citation type="submission" date="2022-03" db="EMBL/GenBank/DDBJ databases">
        <title>Novel taxa within the pig intestine.</title>
        <authorList>
            <person name="Wylensek D."/>
            <person name="Bishof K."/>
            <person name="Afrizal A."/>
            <person name="Clavel T."/>
        </authorList>
    </citation>
    <scope>NUCLEOTIDE SEQUENCE [LARGE SCALE GENOMIC DNA]</scope>
    <source>
        <strain evidence="3 4">CLA-KB-P133</strain>
    </source>
</reference>
<dbReference type="PANTHER" id="PTHR11076:SF35">
    <property type="entry name" value="DNA REPAIR PROTEIN HOMOLOG YOBH"/>
    <property type="match status" value="1"/>
</dbReference>
<evidence type="ECO:0000256" key="1">
    <source>
        <dbReference type="ARBA" id="ARBA00010945"/>
    </source>
</evidence>
<keyword evidence="3" id="KW-0489">Methyltransferase</keyword>
<comment type="similarity">
    <text evidence="1">Belongs to the DNA polymerase type-Y family.</text>
</comment>
<name>A0AB35U1B4_9FIRM</name>
<dbReference type="Gene3D" id="1.10.150.20">
    <property type="entry name" value="5' to 3' exonuclease, C-terminal subdomain"/>
    <property type="match status" value="1"/>
</dbReference>
<dbReference type="InterPro" id="IPR017961">
    <property type="entry name" value="DNA_pol_Y-fam_little_finger"/>
</dbReference>
<feature type="domain" description="UmuC" evidence="2">
    <location>
        <begin position="6"/>
        <end position="234"/>
    </location>
</feature>
<dbReference type="PROSITE" id="PS50173">
    <property type="entry name" value="UMUC"/>
    <property type="match status" value="1"/>
</dbReference>
<dbReference type="EMBL" id="JALBUR010000009">
    <property type="protein sequence ID" value="MDX8419472.1"/>
    <property type="molecule type" value="Genomic_DNA"/>
</dbReference>
<keyword evidence="3" id="KW-0808">Transferase</keyword>
<proteinExistence type="inferred from homology"/>
<dbReference type="GO" id="GO:0005829">
    <property type="term" value="C:cytosol"/>
    <property type="evidence" value="ECO:0007669"/>
    <property type="project" value="TreeGrafter"/>
</dbReference>